<evidence type="ECO:0000313" key="1">
    <source>
        <dbReference type="EMBL" id="KAG5641364.1"/>
    </source>
</evidence>
<reference evidence="1" key="1">
    <citation type="submission" date="2020-07" db="EMBL/GenBank/DDBJ databases">
        <authorList>
            <person name="Nieuwenhuis M."/>
            <person name="Van De Peppel L.J.J."/>
        </authorList>
    </citation>
    <scope>NUCLEOTIDE SEQUENCE</scope>
    <source>
        <strain evidence="1">AP01</strain>
        <tissue evidence="1">Mycelium</tissue>
    </source>
</reference>
<protein>
    <recommendedName>
        <fullName evidence="3">F-box domain-containing protein</fullName>
    </recommendedName>
</protein>
<comment type="caution">
    <text evidence="1">The sequence shown here is derived from an EMBL/GenBank/DDBJ whole genome shotgun (WGS) entry which is preliminary data.</text>
</comment>
<dbReference type="Proteomes" id="UP000775547">
    <property type="component" value="Unassembled WGS sequence"/>
</dbReference>
<gene>
    <name evidence="1" type="ORF">DXG03_005392</name>
</gene>
<evidence type="ECO:0000313" key="2">
    <source>
        <dbReference type="Proteomes" id="UP000775547"/>
    </source>
</evidence>
<keyword evidence="2" id="KW-1185">Reference proteome</keyword>
<accession>A0A9P7FZX5</accession>
<dbReference type="AlphaFoldDB" id="A0A9P7FZX5"/>
<evidence type="ECO:0008006" key="3">
    <source>
        <dbReference type="Google" id="ProtNLM"/>
    </source>
</evidence>
<proteinExistence type="predicted"/>
<reference evidence="1" key="2">
    <citation type="submission" date="2021-10" db="EMBL/GenBank/DDBJ databases">
        <title>Phylogenomics reveals ancestral predisposition of the termite-cultivated fungus Termitomyces towards a domesticated lifestyle.</title>
        <authorList>
            <person name="Auxier B."/>
            <person name="Grum-Grzhimaylo A."/>
            <person name="Cardenas M.E."/>
            <person name="Lodge J.D."/>
            <person name="Laessoe T."/>
            <person name="Pedersen O."/>
            <person name="Smith M.E."/>
            <person name="Kuyper T.W."/>
            <person name="Franco-Molano E.A."/>
            <person name="Baroni T.J."/>
            <person name="Aanen D.K."/>
        </authorList>
    </citation>
    <scope>NUCLEOTIDE SEQUENCE</scope>
    <source>
        <strain evidence="1">AP01</strain>
        <tissue evidence="1">Mycelium</tissue>
    </source>
</reference>
<name>A0A9P7FZX5_9AGAR</name>
<dbReference type="OrthoDB" id="3007819at2759"/>
<dbReference type="EMBL" id="JABCKV010000327">
    <property type="protein sequence ID" value="KAG5641364.1"/>
    <property type="molecule type" value="Genomic_DNA"/>
</dbReference>
<organism evidence="1 2">
    <name type="scientific">Asterophora parasitica</name>
    <dbReference type="NCBI Taxonomy" id="117018"/>
    <lineage>
        <taxon>Eukaryota</taxon>
        <taxon>Fungi</taxon>
        <taxon>Dikarya</taxon>
        <taxon>Basidiomycota</taxon>
        <taxon>Agaricomycotina</taxon>
        <taxon>Agaricomycetes</taxon>
        <taxon>Agaricomycetidae</taxon>
        <taxon>Agaricales</taxon>
        <taxon>Tricholomatineae</taxon>
        <taxon>Lyophyllaceae</taxon>
        <taxon>Asterophora</taxon>
    </lineage>
</organism>
<sequence>MAASLDAIPHDVLGHIAYLLATASPTGPPRYLLPLLLTSSKIYRALVVHHCPQLYANIFRATFDIDHDLHTHLTDSILANELQLRHRILWRMRRNDLTSEPTIYEAWAALRTVLETSCRNEVLLAQAGLPAFIMTHVQNRLTRAAVDNPGSCQYSETMYILLWLLSVTLTHDNIVDTPEATREGLRKLLRFATFSPKMIGDSSQKAHGGKNVSGTIKPASHVSFADVDHTPLLEKATPIIIITFALNEAVPFKIPPHVPQTRAIAIANQRSGPTVEDFRDIANARTPLFAESRHAKFCSSNPAAYIANPAHREMYNARLRPFLHSTYLGLNYHPGYVYIPGSLAGLWEGSFMISGEPKPANALSPPVLGNFKCLKPMQCAITEYHCFSPHLPISWDHSADFLESVVKSPEFGYEKYIPGLNEGNRDFTKALDAIILGTTLHDHEQAWNGFRFVGRVRSDGFILMYREPKSQADREGLGTWIFEGHLRYHAAFVGQWRSSMPTSGCDLRGIFSLHKVDAAWSE</sequence>